<name>A0AAV1F847_XYRNO</name>
<proteinExistence type="inferred from homology"/>
<evidence type="ECO:0000256" key="6">
    <source>
        <dbReference type="ARBA" id="ARBA00023069"/>
    </source>
</evidence>
<protein>
    <submittedName>
        <fullName evidence="12">RIB43A-like with coiled-coils protein 2 isoform X1</fullName>
    </submittedName>
</protein>
<dbReference type="EMBL" id="OY660868">
    <property type="protein sequence ID" value="CAJ1057215.1"/>
    <property type="molecule type" value="Genomic_DNA"/>
</dbReference>
<keyword evidence="3" id="KW-0963">Cytoplasm</keyword>
<dbReference type="Proteomes" id="UP001178508">
    <property type="component" value="Chromosome 5"/>
</dbReference>
<evidence type="ECO:0000256" key="8">
    <source>
        <dbReference type="ARBA" id="ARBA00023273"/>
    </source>
</evidence>
<reference evidence="12" key="1">
    <citation type="submission" date="2023-08" db="EMBL/GenBank/DDBJ databases">
        <authorList>
            <person name="Alioto T."/>
            <person name="Alioto T."/>
            <person name="Gomez Garrido J."/>
        </authorList>
    </citation>
    <scope>NUCLEOTIDE SEQUENCE</scope>
</reference>
<evidence type="ECO:0000313" key="12">
    <source>
        <dbReference type="EMBL" id="CAJ1057215.1"/>
    </source>
</evidence>
<gene>
    <name evidence="12" type="ORF">XNOV1_A014234</name>
</gene>
<dbReference type="PANTHER" id="PTHR14517:SF10">
    <property type="entry name" value="RIB43A-LIKE WITH COILED-COILS PROTEIN 2"/>
    <property type="match status" value="1"/>
</dbReference>
<dbReference type="Pfam" id="PF05914">
    <property type="entry name" value="RIB43A"/>
    <property type="match status" value="2"/>
</dbReference>
<accession>A0AAV1F847</accession>
<feature type="coiled-coil region" evidence="10">
    <location>
        <begin position="261"/>
        <end position="324"/>
    </location>
</feature>
<comment type="similarity">
    <text evidence="2">Belongs to the RIB43A family.</text>
</comment>
<keyword evidence="4" id="KW-0282">Flagellum</keyword>
<comment type="subcellular location">
    <subcellularLocation>
        <location evidence="1">Cytoplasm</location>
        <location evidence="1">Cytoskeleton</location>
        <location evidence="1">Flagellum axoneme</location>
    </subcellularLocation>
</comment>
<keyword evidence="5 10" id="KW-0175">Coiled coil</keyword>
<comment type="subunit">
    <text evidence="9">Microtubule inner protein component of sperm flagellar doublet microtubules.</text>
</comment>
<dbReference type="InterPro" id="IPR008805">
    <property type="entry name" value="RIB43A"/>
</dbReference>
<keyword evidence="7" id="KW-0206">Cytoskeleton</keyword>
<keyword evidence="8" id="KW-0966">Cell projection</keyword>
<evidence type="ECO:0000256" key="7">
    <source>
        <dbReference type="ARBA" id="ARBA00023212"/>
    </source>
</evidence>
<evidence type="ECO:0000256" key="9">
    <source>
        <dbReference type="ARBA" id="ARBA00046435"/>
    </source>
</evidence>
<dbReference type="AlphaFoldDB" id="A0AAV1F847"/>
<evidence type="ECO:0000256" key="2">
    <source>
        <dbReference type="ARBA" id="ARBA00006875"/>
    </source>
</evidence>
<organism evidence="12 13">
    <name type="scientific">Xyrichtys novacula</name>
    <name type="common">Pearly razorfish</name>
    <name type="synonym">Hemipteronotus novacula</name>
    <dbReference type="NCBI Taxonomy" id="13765"/>
    <lineage>
        <taxon>Eukaryota</taxon>
        <taxon>Metazoa</taxon>
        <taxon>Chordata</taxon>
        <taxon>Craniata</taxon>
        <taxon>Vertebrata</taxon>
        <taxon>Euteleostomi</taxon>
        <taxon>Actinopterygii</taxon>
        <taxon>Neopterygii</taxon>
        <taxon>Teleostei</taxon>
        <taxon>Neoteleostei</taxon>
        <taxon>Acanthomorphata</taxon>
        <taxon>Eupercaria</taxon>
        <taxon>Labriformes</taxon>
        <taxon>Labridae</taxon>
        <taxon>Xyrichtys</taxon>
    </lineage>
</organism>
<evidence type="ECO:0000256" key="1">
    <source>
        <dbReference type="ARBA" id="ARBA00004611"/>
    </source>
</evidence>
<sequence>MFNFETLTDRIARASLQRRQNNEAERKERIFNDKVRTIGLDLEVLESQIKEKKKLEEAAKEEQNAYDAEMLHSSKVASLLHNRQVKEKRAMEKDIVNYRHQFQQPCSKREFDLNNPDKRKTELSEVQAMLPGLAGEDPDSESRRQRQKEQLRGWLMQQQSERESERHQQQLEELRCYQNRIEMENRALELESLNTERRKAAAVATKEFNLSMVAEKERRQVTHQTGEGTSPVESMVGVPGFYPDSEHKVPAESPQQVIQFQKNQVEEKKKIERQKKQEEELLDRVRLDSARAAMLLERQQARLNKQLRQHLDNSNVQLAEIQKQREPDIKRGGVDNSFFSQFNTCSR</sequence>
<feature type="region of interest" description="Disordered" evidence="11">
    <location>
        <begin position="130"/>
        <end position="167"/>
    </location>
</feature>
<evidence type="ECO:0000256" key="3">
    <source>
        <dbReference type="ARBA" id="ARBA00022490"/>
    </source>
</evidence>
<evidence type="ECO:0000256" key="10">
    <source>
        <dbReference type="SAM" id="Coils"/>
    </source>
</evidence>
<keyword evidence="6" id="KW-0969">Cilium</keyword>
<feature type="compositionally biased region" description="Basic and acidic residues" evidence="11">
    <location>
        <begin position="140"/>
        <end position="151"/>
    </location>
</feature>
<keyword evidence="13" id="KW-1185">Reference proteome</keyword>
<evidence type="ECO:0000256" key="11">
    <source>
        <dbReference type="SAM" id="MobiDB-lite"/>
    </source>
</evidence>
<evidence type="ECO:0000256" key="5">
    <source>
        <dbReference type="ARBA" id="ARBA00023054"/>
    </source>
</evidence>
<evidence type="ECO:0000313" key="13">
    <source>
        <dbReference type="Proteomes" id="UP001178508"/>
    </source>
</evidence>
<dbReference type="PANTHER" id="PTHR14517">
    <property type="entry name" value="RIB43A-RELATED"/>
    <property type="match status" value="1"/>
</dbReference>
<evidence type="ECO:0000256" key="4">
    <source>
        <dbReference type="ARBA" id="ARBA00022846"/>
    </source>
</evidence>